<evidence type="ECO:0000256" key="7">
    <source>
        <dbReference type="ARBA" id="ARBA00022490"/>
    </source>
</evidence>
<dbReference type="OrthoDB" id="9807749at2"/>
<dbReference type="InterPro" id="IPR023016">
    <property type="entry name" value="HisA/PriA"/>
</dbReference>
<dbReference type="Proteomes" id="UP000195043">
    <property type="component" value="Unassembled WGS sequence"/>
</dbReference>
<keyword evidence="16" id="KW-1185">Reference proteome</keyword>
<dbReference type="InterPro" id="IPR044524">
    <property type="entry name" value="Isoase_HisA-like"/>
</dbReference>
<comment type="catalytic activity">
    <reaction evidence="1 12 14">
        <text>1-(5-phospho-beta-D-ribosyl)-5-[(5-phospho-beta-D-ribosylamino)methylideneamino]imidazole-4-carboxamide = 5-[(5-phospho-1-deoxy-D-ribulos-1-ylimino)methylamino]-1-(5-phospho-beta-D-ribosyl)imidazole-4-carboxamide</text>
        <dbReference type="Rhea" id="RHEA:15469"/>
        <dbReference type="ChEBI" id="CHEBI:58435"/>
        <dbReference type="ChEBI" id="CHEBI:58525"/>
        <dbReference type="EC" id="5.3.1.16"/>
    </reaction>
</comment>
<reference evidence="15 16" key="1">
    <citation type="submission" date="2017-05" db="EMBL/GenBank/DDBJ databases">
        <title>The Genome Sequence of Enterococcus sp. 8G7_MSG3316.</title>
        <authorList>
            <consortium name="The Broad Institute Genomics Platform"/>
            <consortium name="The Broad Institute Genomic Center for Infectious Diseases"/>
            <person name="Earl A."/>
            <person name="Manson A."/>
            <person name="Schwartman J."/>
            <person name="Gilmore M."/>
            <person name="Abouelleil A."/>
            <person name="Cao P."/>
            <person name="Chapman S."/>
            <person name="Cusick C."/>
            <person name="Shea T."/>
            <person name="Young S."/>
            <person name="Neafsey D."/>
            <person name="Nusbaum C."/>
            <person name="Birren B."/>
        </authorList>
    </citation>
    <scope>NUCLEOTIDE SEQUENCE [LARGE SCALE GENOMIC DNA]</scope>
    <source>
        <strain evidence="15 16">8G7_MSG3316</strain>
    </source>
</reference>
<dbReference type="GO" id="GO:0000162">
    <property type="term" value="P:L-tryptophan biosynthetic process"/>
    <property type="evidence" value="ECO:0007669"/>
    <property type="project" value="TreeGrafter"/>
</dbReference>
<comment type="caution">
    <text evidence="15">The sequence shown here is derived from an EMBL/GenBank/DDBJ whole genome shotgun (WGS) entry which is preliminary data.</text>
</comment>
<dbReference type="FunFam" id="3.20.20.70:FF:000009">
    <property type="entry name" value="1-(5-phosphoribosyl)-5-[(5-phosphoribosylamino)methylideneamino] imidazole-4-carboxamide isomerase"/>
    <property type="match status" value="1"/>
</dbReference>
<dbReference type="PANTHER" id="PTHR43090:SF2">
    <property type="entry name" value="1-(5-PHOSPHORIBOSYL)-5-[(5-PHOSPHORIBOSYLAMINO)METHYLIDENEAMINO] IMIDAZOLE-4-CARBOXAMIDE ISOMERASE"/>
    <property type="match status" value="1"/>
</dbReference>
<dbReference type="GO" id="GO:0005737">
    <property type="term" value="C:cytoplasm"/>
    <property type="evidence" value="ECO:0007669"/>
    <property type="project" value="UniProtKB-SubCell"/>
</dbReference>
<evidence type="ECO:0000256" key="1">
    <source>
        <dbReference type="ARBA" id="ARBA00000901"/>
    </source>
</evidence>
<protein>
    <recommendedName>
        <fullName evidence="6 12">1-(5-phosphoribosyl)-5-[(5-phosphoribosylamino)methylideneamino] imidazole-4-carboxamide isomerase</fullName>
        <ecNumber evidence="5 12">5.3.1.16</ecNumber>
    </recommendedName>
    <alternativeName>
        <fullName evidence="11 12">Phosphoribosylformimino-5-aminoimidazole carboxamide ribotide isomerase</fullName>
    </alternativeName>
</protein>
<dbReference type="NCBIfam" id="TIGR00007">
    <property type="entry name" value="1-(5-phosphoribosyl)-5-[(5-phosphoribosylamino)methylideneamino]imidazole-4-carboxamide isomerase"/>
    <property type="match status" value="1"/>
</dbReference>
<dbReference type="UniPathway" id="UPA00031">
    <property type="reaction ID" value="UER00009"/>
</dbReference>
<dbReference type="GO" id="GO:0003949">
    <property type="term" value="F:1-(5-phosphoribosyl)-5-[(5-phosphoribosylamino)methylideneamino]imidazole-4-carboxamide isomerase activity"/>
    <property type="evidence" value="ECO:0007669"/>
    <property type="project" value="UniProtKB-UniRule"/>
</dbReference>
<evidence type="ECO:0000256" key="13">
    <source>
        <dbReference type="RuleBase" id="RU003657"/>
    </source>
</evidence>
<dbReference type="CDD" id="cd04732">
    <property type="entry name" value="HisA"/>
    <property type="match status" value="1"/>
</dbReference>
<dbReference type="PANTHER" id="PTHR43090">
    <property type="entry name" value="1-(5-PHOSPHORIBOSYL)-5-[(5-PHOSPHORIBOSYLAMINO)METHYLIDENEAMINO] IMIDAZOLE-4-CARBOXAMIDE ISOMERASE"/>
    <property type="match status" value="1"/>
</dbReference>
<dbReference type="STRING" id="1834191.A5886_001245"/>
<comment type="pathway">
    <text evidence="3 12 14">Amino-acid biosynthesis; L-histidine biosynthesis; L-histidine from 5-phospho-alpha-D-ribose 1-diphosphate: step 4/9.</text>
</comment>
<evidence type="ECO:0000256" key="10">
    <source>
        <dbReference type="ARBA" id="ARBA00023235"/>
    </source>
</evidence>
<dbReference type="InterPro" id="IPR013785">
    <property type="entry name" value="Aldolase_TIM"/>
</dbReference>
<keyword evidence="8 12" id="KW-0028">Amino-acid biosynthesis</keyword>
<evidence type="ECO:0000256" key="14">
    <source>
        <dbReference type="RuleBase" id="RU003658"/>
    </source>
</evidence>
<dbReference type="Gene3D" id="3.20.20.70">
    <property type="entry name" value="Aldolase class I"/>
    <property type="match status" value="1"/>
</dbReference>
<dbReference type="AlphaFoldDB" id="A0A242A553"/>
<keyword evidence="7 12" id="KW-0963">Cytoplasm</keyword>
<dbReference type="InterPro" id="IPR011060">
    <property type="entry name" value="RibuloseP-bd_barrel"/>
</dbReference>
<evidence type="ECO:0000256" key="4">
    <source>
        <dbReference type="ARBA" id="ARBA00009667"/>
    </source>
</evidence>
<evidence type="ECO:0000256" key="5">
    <source>
        <dbReference type="ARBA" id="ARBA00012550"/>
    </source>
</evidence>
<dbReference type="HAMAP" id="MF_01014">
    <property type="entry name" value="HisA"/>
    <property type="match status" value="1"/>
</dbReference>
<gene>
    <name evidence="12" type="primary">hisA</name>
    <name evidence="15" type="ORF">A5886_001245</name>
</gene>
<feature type="active site" description="Proton donor" evidence="12">
    <location>
        <position position="129"/>
    </location>
</feature>
<dbReference type="Pfam" id="PF00977">
    <property type="entry name" value="His_biosynth"/>
    <property type="match status" value="1"/>
</dbReference>
<feature type="active site" description="Proton acceptor" evidence="12">
    <location>
        <position position="8"/>
    </location>
</feature>
<dbReference type="GO" id="GO:0000105">
    <property type="term" value="P:L-histidine biosynthetic process"/>
    <property type="evidence" value="ECO:0007669"/>
    <property type="project" value="UniProtKB-UniRule"/>
</dbReference>
<organism evidence="15 16">
    <name type="scientific">Candidatus Enterococcus testudinis</name>
    <dbReference type="NCBI Taxonomy" id="1834191"/>
    <lineage>
        <taxon>Bacteria</taxon>
        <taxon>Bacillati</taxon>
        <taxon>Bacillota</taxon>
        <taxon>Bacilli</taxon>
        <taxon>Lactobacillales</taxon>
        <taxon>Enterococcaceae</taxon>
        <taxon>Enterococcus</taxon>
    </lineage>
</organism>
<evidence type="ECO:0000256" key="9">
    <source>
        <dbReference type="ARBA" id="ARBA00023102"/>
    </source>
</evidence>
<sequence length="245" mass="26413">MNIYPAIDLLDNQVVRLTQGDYQQKEIFGTDPLVFAQTFYEQGATHLHVVDLNGARNGQQAQFDMIKSIVSATSLQVEVGGGIRSQAAVEAYLSCGVSQVILGTIAVKDPQLTQHLLRVYGDKIVIGVDAKRGKVAVDGWETSTERTARDFCQELVAWGCQRIIFTEIERDGTGRGINAPLYQDLQQITGLSVTASGGVARVADIDALTAIGVEGVIVGKALYNGTLSLPEVLHQANRVSEGGRR</sequence>
<evidence type="ECO:0000313" key="16">
    <source>
        <dbReference type="Proteomes" id="UP000195043"/>
    </source>
</evidence>
<evidence type="ECO:0000256" key="8">
    <source>
        <dbReference type="ARBA" id="ARBA00022605"/>
    </source>
</evidence>
<evidence type="ECO:0000256" key="11">
    <source>
        <dbReference type="ARBA" id="ARBA00030547"/>
    </source>
</evidence>
<dbReference type="InterPro" id="IPR006062">
    <property type="entry name" value="His_biosynth"/>
</dbReference>
<dbReference type="EMBL" id="NGKU01000001">
    <property type="protein sequence ID" value="OTN76168.1"/>
    <property type="molecule type" value="Genomic_DNA"/>
</dbReference>
<dbReference type="InterPro" id="IPR006063">
    <property type="entry name" value="HisA_bact_arch"/>
</dbReference>
<dbReference type="SUPFAM" id="SSF51366">
    <property type="entry name" value="Ribulose-phoshate binding barrel"/>
    <property type="match status" value="1"/>
</dbReference>
<comment type="similarity">
    <text evidence="4 12 13">Belongs to the HisA/HisF family.</text>
</comment>
<accession>A0A242A553</accession>
<proteinExistence type="inferred from homology"/>
<evidence type="ECO:0000256" key="2">
    <source>
        <dbReference type="ARBA" id="ARBA00004496"/>
    </source>
</evidence>
<keyword evidence="10 12" id="KW-0413">Isomerase</keyword>
<dbReference type="RefSeq" id="WP_086274153.1">
    <property type="nucleotide sequence ID" value="NZ_NGKU01000001.1"/>
</dbReference>
<evidence type="ECO:0000313" key="15">
    <source>
        <dbReference type="EMBL" id="OTN76168.1"/>
    </source>
</evidence>
<name>A0A242A553_9ENTE</name>
<comment type="subcellular location">
    <subcellularLocation>
        <location evidence="2 12 14">Cytoplasm</location>
    </subcellularLocation>
</comment>
<evidence type="ECO:0000256" key="6">
    <source>
        <dbReference type="ARBA" id="ARBA00018464"/>
    </source>
</evidence>
<evidence type="ECO:0000256" key="12">
    <source>
        <dbReference type="HAMAP-Rule" id="MF_01014"/>
    </source>
</evidence>
<keyword evidence="9 12" id="KW-0368">Histidine biosynthesis</keyword>
<dbReference type="EC" id="5.3.1.16" evidence="5 12"/>
<evidence type="ECO:0000256" key="3">
    <source>
        <dbReference type="ARBA" id="ARBA00005133"/>
    </source>
</evidence>